<feature type="compositionally biased region" description="Acidic residues" evidence="1">
    <location>
        <begin position="154"/>
        <end position="166"/>
    </location>
</feature>
<name>A0A2G8JF99_STIJA</name>
<feature type="compositionally biased region" description="Acidic residues" evidence="1">
    <location>
        <begin position="178"/>
        <end position="198"/>
    </location>
</feature>
<feature type="compositionally biased region" description="Basic and acidic residues" evidence="1">
    <location>
        <begin position="98"/>
        <end position="112"/>
    </location>
</feature>
<dbReference type="EMBL" id="MRZV01002178">
    <property type="protein sequence ID" value="PIK34427.1"/>
    <property type="molecule type" value="Genomic_DNA"/>
</dbReference>
<evidence type="ECO:0000313" key="4">
    <source>
        <dbReference type="Proteomes" id="UP000230750"/>
    </source>
</evidence>
<dbReference type="Proteomes" id="UP000230750">
    <property type="component" value="Unassembled WGS sequence"/>
</dbReference>
<accession>A0A2G8JF99</accession>
<evidence type="ECO:0000256" key="1">
    <source>
        <dbReference type="SAM" id="MobiDB-lite"/>
    </source>
</evidence>
<reference evidence="3 4" key="1">
    <citation type="journal article" date="2017" name="PLoS Biol.">
        <title>The sea cucumber genome provides insights into morphological evolution and visceral regeneration.</title>
        <authorList>
            <person name="Zhang X."/>
            <person name="Sun L."/>
            <person name="Yuan J."/>
            <person name="Sun Y."/>
            <person name="Gao Y."/>
            <person name="Zhang L."/>
            <person name="Li S."/>
            <person name="Dai H."/>
            <person name="Hamel J.F."/>
            <person name="Liu C."/>
            <person name="Yu Y."/>
            <person name="Liu S."/>
            <person name="Lin W."/>
            <person name="Guo K."/>
            <person name="Jin S."/>
            <person name="Xu P."/>
            <person name="Storey K.B."/>
            <person name="Huan P."/>
            <person name="Zhang T."/>
            <person name="Zhou Y."/>
            <person name="Zhang J."/>
            <person name="Lin C."/>
            <person name="Li X."/>
            <person name="Xing L."/>
            <person name="Huo D."/>
            <person name="Sun M."/>
            <person name="Wang L."/>
            <person name="Mercier A."/>
            <person name="Li F."/>
            <person name="Yang H."/>
            <person name="Xiang J."/>
        </authorList>
    </citation>
    <scope>NUCLEOTIDE SEQUENCE [LARGE SCALE GENOMIC DNA]</scope>
    <source>
        <strain evidence="3">Shaxun</strain>
        <tissue evidence="3">Muscle</tissue>
    </source>
</reference>
<feature type="compositionally biased region" description="Basic and acidic residues" evidence="1">
    <location>
        <begin position="201"/>
        <end position="214"/>
    </location>
</feature>
<feature type="signal peptide" evidence="2">
    <location>
        <begin position="1"/>
        <end position="25"/>
    </location>
</feature>
<feature type="chain" id="PRO_5013950100" description="Kazal-like domain-containing protein" evidence="2">
    <location>
        <begin position="26"/>
        <end position="237"/>
    </location>
</feature>
<feature type="compositionally biased region" description="Acidic residues" evidence="1">
    <location>
        <begin position="117"/>
        <end position="135"/>
    </location>
</feature>
<feature type="compositionally biased region" description="Basic residues" evidence="1">
    <location>
        <begin position="215"/>
        <end position="237"/>
    </location>
</feature>
<sequence>MKSRVGLFMVLLIGTLSVTIESVKAYSLSAVVDEKCARIKIDCKSFGNVVRTCGSNGKQFVNSCALQLASCDFYFATGAVIKEVKCPPLDDKDEVEMDNERKDGHEKKKETGKGVSDPEETKEEEEEEANYEMSEETSTVREVVEQTTEGGTKEEEEEEANYETSEETSTVREVVEQTTEEGTNEEEEDEEANYETSEEMSTVREVVEQTTEGKRCRKKRRRQITGRVRRRVQSGRW</sequence>
<evidence type="ECO:0000256" key="2">
    <source>
        <dbReference type="SAM" id="SignalP"/>
    </source>
</evidence>
<protein>
    <recommendedName>
        <fullName evidence="5">Kazal-like domain-containing protein</fullName>
    </recommendedName>
</protein>
<feature type="region of interest" description="Disordered" evidence="1">
    <location>
        <begin position="90"/>
        <end position="237"/>
    </location>
</feature>
<keyword evidence="4" id="KW-1185">Reference proteome</keyword>
<gene>
    <name evidence="3" type="ORF">BSL78_28751</name>
</gene>
<organism evidence="3 4">
    <name type="scientific">Stichopus japonicus</name>
    <name type="common">Sea cucumber</name>
    <dbReference type="NCBI Taxonomy" id="307972"/>
    <lineage>
        <taxon>Eukaryota</taxon>
        <taxon>Metazoa</taxon>
        <taxon>Echinodermata</taxon>
        <taxon>Eleutherozoa</taxon>
        <taxon>Echinozoa</taxon>
        <taxon>Holothuroidea</taxon>
        <taxon>Aspidochirotacea</taxon>
        <taxon>Aspidochirotida</taxon>
        <taxon>Stichopodidae</taxon>
        <taxon>Apostichopus</taxon>
    </lineage>
</organism>
<dbReference type="SUPFAM" id="SSF100895">
    <property type="entry name" value="Kazal-type serine protease inhibitors"/>
    <property type="match status" value="1"/>
</dbReference>
<keyword evidence="2" id="KW-0732">Signal</keyword>
<dbReference type="AlphaFoldDB" id="A0A2G8JF99"/>
<proteinExistence type="predicted"/>
<evidence type="ECO:0000313" key="3">
    <source>
        <dbReference type="EMBL" id="PIK34427.1"/>
    </source>
</evidence>
<dbReference type="InterPro" id="IPR036058">
    <property type="entry name" value="Kazal_dom_sf"/>
</dbReference>
<evidence type="ECO:0008006" key="5">
    <source>
        <dbReference type="Google" id="ProtNLM"/>
    </source>
</evidence>
<comment type="caution">
    <text evidence="3">The sequence shown here is derived from an EMBL/GenBank/DDBJ whole genome shotgun (WGS) entry which is preliminary data.</text>
</comment>